<comment type="caution">
    <text evidence="2">The sequence shown here is derived from an EMBL/GenBank/DDBJ whole genome shotgun (WGS) entry which is preliminary data.</text>
</comment>
<dbReference type="AlphaFoldDB" id="A0A7J7ISY8"/>
<keyword evidence="3" id="KW-1185">Reference proteome</keyword>
<proteinExistence type="predicted"/>
<organism evidence="2 3">
    <name type="scientific">Bugula neritina</name>
    <name type="common">Brown bryozoan</name>
    <name type="synonym">Sertularia neritina</name>
    <dbReference type="NCBI Taxonomy" id="10212"/>
    <lineage>
        <taxon>Eukaryota</taxon>
        <taxon>Metazoa</taxon>
        <taxon>Spiralia</taxon>
        <taxon>Lophotrochozoa</taxon>
        <taxon>Bryozoa</taxon>
        <taxon>Gymnolaemata</taxon>
        <taxon>Cheilostomatida</taxon>
        <taxon>Flustrina</taxon>
        <taxon>Buguloidea</taxon>
        <taxon>Bugulidae</taxon>
        <taxon>Bugula</taxon>
    </lineage>
</organism>
<name>A0A7J7ISY8_BUGNE</name>
<protein>
    <submittedName>
        <fullName evidence="2">COMMD10</fullName>
    </submittedName>
</protein>
<reference evidence="2" key="1">
    <citation type="submission" date="2020-06" db="EMBL/GenBank/DDBJ databases">
        <title>Draft genome of Bugula neritina, a colonial animal packing powerful symbionts and potential medicines.</title>
        <authorList>
            <person name="Rayko M."/>
        </authorList>
    </citation>
    <scope>NUCLEOTIDE SEQUENCE [LARGE SCALE GENOMIC DNA]</scope>
    <source>
        <strain evidence="2">Kwan_BN1</strain>
    </source>
</reference>
<evidence type="ECO:0000313" key="3">
    <source>
        <dbReference type="Proteomes" id="UP000593567"/>
    </source>
</evidence>
<dbReference type="OrthoDB" id="77522at2759"/>
<dbReference type="Pfam" id="PF21672">
    <property type="entry name" value="COMM_HN"/>
    <property type="match status" value="1"/>
</dbReference>
<sequence>MAMFTETPSLKGAVGLIQTISVNKLQLVLKRLVENFHTQDEAAFSEEEVNKLCSSFKMAKEDVDLVLTTCKFFLSQAAYHNSKPGAFAKHLASIGMDQDRCMVFHEVWDESGKSINSLLRQKSMAVNQLETINWQLSLQIAQKSKTKQKTPRAVFELGIKDSSKQEITLLIFANTANVEA</sequence>
<dbReference type="Proteomes" id="UP000593567">
    <property type="component" value="Unassembled WGS sequence"/>
</dbReference>
<dbReference type="PANTHER" id="PTHR12333">
    <property type="entry name" value="COMM DOMAIN CONTAINING PROTEIN 10"/>
    <property type="match status" value="1"/>
</dbReference>
<accession>A0A7J7ISY8</accession>
<feature type="domain" description="COMM" evidence="1">
    <location>
        <begin position="126"/>
        <end position="167"/>
    </location>
</feature>
<evidence type="ECO:0000259" key="1">
    <source>
        <dbReference type="Pfam" id="PF07258"/>
    </source>
</evidence>
<dbReference type="Pfam" id="PF07258">
    <property type="entry name" value="COMM_domain"/>
    <property type="match status" value="1"/>
</dbReference>
<dbReference type="EMBL" id="VXIV02003438">
    <property type="protein sequence ID" value="KAF6017042.1"/>
    <property type="molecule type" value="Genomic_DNA"/>
</dbReference>
<gene>
    <name evidence="2" type="ORF">EB796_024642</name>
</gene>
<dbReference type="InterPro" id="IPR017920">
    <property type="entry name" value="COMM"/>
</dbReference>
<dbReference type="InterPro" id="IPR037361">
    <property type="entry name" value="COMMD10"/>
</dbReference>
<evidence type="ECO:0000313" key="2">
    <source>
        <dbReference type="EMBL" id="KAF6017042.1"/>
    </source>
</evidence>
<dbReference type="PANTHER" id="PTHR12333:SF0">
    <property type="entry name" value="COMM DOMAIN-CONTAINING PROTEIN 10"/>
    <property type="match status" value="1"/>
</dbReference>